<dbReference type="RefSeq" id="WP_007269305.1">
    <property type="nucleotide sequence ID" value="NZ_AOCK01000001.1"/>
</dbReference>
<keyword evidence="2" id="KW-1185">Reference proteome</keyword>
<sequence length="48" mass="5164">MSVQISSITTQAVRSAELIFAGPDTLHARTTRSAEQAAFRTSNQAEGR</sequence>
<dbReference type="EMBL" id="AOCK01000001">
    <property type="protein sequence ID" value="EMR00091.1"/>
    <property type="molecule type" value="Genomic_DNA"/>
</dbReference>
<evidence type="ECO:0000313" key="1">
    <source>
        <dbReference type="EMBL" id="EMR00091.1"/>
    </source>
</evidence>
<name>M7MYR6_9MICC</name>
<accession>M7MYR6</accession>
<dbReference type="Proteomes" id="UP000012015">
    <property type="component" value="Unassembled WGS sequence"/>
</dbReference>
<dbReference type="AlphaFoldDB" id="M7MYR6"/>
<gene>
    <name evidence="1" type="ORF">ADIAG_00098</name>
</gene>
<protein>
    <submittedName>
        <fullName evidence="1">Uncharacterized protein</fullName>
    </submittedName>
</protein>
<evidence type="ECO:0000313" key="2">
    <source>
        <dbReference type="Proteomes" id="UP000012015"/>
    </source>
</evidence>
<comment type="caution">
    <text evidence="1">The sequence shown here is derived from an EMBL/GenBank/DDBJ whole genome shotgun (WGS) entry which is preliminary data.</text>
</comment>
<reference evidence="1 2" key="1">
    <citation type="journal article" date="2013" name="Genome Announc.">
        <title>Draft Genome Sequence of Arthrobacter gangotriensis Strain Lz1yT, Isolated from a Penguin Rookery Soil Sample Collected in Antarctica, near the Indian Station Dakshin Gangotri.</title>
        <authorList>
            <person name="Shivaji S."/>
            <person name="Ara S."/>
            <person name="Bandi S."/>
            <person name="Singh A."/>
            <person name="Kumar Pinnaka A."/>
        </authorList>
    </citation>
    <scope>NUCLEOTIDE SEQUENCE [LARGE SCALE GENOMIC DNA]</scope>
    <source>
        <strain evidence="1 2">Lz1y</strain>
    </source>
</reference>
<proteinExistence type="predicted"/>
<organism evidence="1 2">
    <name type="scientific">Paeniglutamicibacter gangotriensis Lz1y</name>
    <dbReference type="NCBI Taxonomy" id="1276920"/>
    <lineage>
        <taxon>Bacteria</taxon>
        <taxon>Bacillati</taxon>
        <taxon>Actinomycetota</taxon>
        <taxon>Actinomycetes</taxon>
        <taxon>Micrococcales</taxon>
        <taxon>Micrococcaceae</taxon>
        <taxon>Paeniglutamicibacter</taxon>
    </lineage>
</organism>